<dbReference type="Gene3D" id="3.60.15.10">
    <property type="entry name" value="Ribonuclease Z/Hydroxyacylglutathione hydrolase-like"/>
    <property type="match status" value="1"/>
</dbReference>
<name>A0ABQ1PI17_9MICC</name>
<feature type="domain" description="Metallo-beta-lactamase" evidence="1">
    <location>
        <begin position="31"/>
        <end position="185"/>
    </location>
</feature>
<dbReference type="RefSeq" id="WP_229660018.1">
    <property type="nucleotide sequence ID" value="NZ_BMJI01000019.1"/>
</dbReference>
<reference evidence="3" key="1">
    <citation type="journal article" date="2019" name="Int. J. Syst. Evol. Microbiol.">
        <title>The Global Catalogue of Microorganisms (GCM) 10K type strain sequencing project: providing services to taxonomists for standard genome sequencing and annotation.</title>
        <authorList>
            <consortium name="The Broad Institute Genomics Platform"/>
            <consortium name="The Broad Institute Genome Sequencing Center for Infectious Disease"/>
            <person name="Wu L."/>
            <person name="Ma J."/>
        </authorList>
    </citation>
    <scope>NUCLEOTIDE SEQUENCE [LARGE SCALE GENOMIC DNA]</scope>
    <source>
        <strain evidence="3">CGMCC 1.15480</strain>
    </source>
</reference>
<accession>A0ABQ1PI17</accession>
<dbReference type="Proteomes" id="UP000597761">
    <property type="component" value="Unassembled WGS sequence"/>
</dbReference>
<organism evidence="2 3">
    <name type="scientific">Tersicoccus solisilvae</name>
    <dbReference type="NCBI Taxonomy" id="1882339"/>
    <lineage>
        <taxon>Bacteria</taxon>
        <taxon>Bacillati</taxon>
        <taxon>Actinomycetota</taxon>
        <taxon>Actinomycetes</taxon>
        <taxon>Micrococcales</taxon>
        <taxon>Micrococcaceae</taxon>
        <taxon>Tersicoccus</taxon>
    </lineage>
</organism>
<dbReference type="Pfam" id="PF00753">
    <property type="entry name" value="Lactamase_B"/>
    <property type="match status" value="1"/>
</dbReference>
<evidence type="ECO:0000313" key="3">
    <source>
        <dbReference type="Proteomes" id="UP000597761"/>
    </source>
</evidence>
<dbReference type="SMART" id="SM00849">
    <property type="entry name" value="Lactamase_B"/>
    <property type="match status" value="1"/>
</dbReference>
<keyword evidence="2" id="KW-0378">Hydrolase</keyword>
<evidence type="ECO:0000313" key="2">
    <source>
        <dbReference type="EMBL" id="GGC97222.1"/>
    </source>
</evidence>
<comment type="caution">
    <text evidence="2">The sequence shown here is derived from an EMBL/GenBank/DDBJ whole genome shotgun (WGS) entry which is preliminary data.</text>
</comment>
<dbReference type="InterPro" id="IPR036866">
    <property type="entry name" value="RibonucZ/Hydroxyglut_hydro"/>
</dbReference>
<dbReference type="EMBL" id="BMJI01000019">
    <property type="protein sequence ID" value="GGC97222.1"/>
    <property type="molecule type" value="Genomic_DNA"/>
</dbReference>
<gene>
    <name evidence="2" type="ORF">GCM10011512_25290</name>
</gene>
<dbReference type="GO" id="GO:0016787">
    <property type="term" value="F:hydrolase activity"/>
    <property type="evidence" value="ECO:0007669"/>
    <property type="project" value="UniProtKB-KW"/>
</dbReference>
<dbReference type="SUPFAM" id="SSF56281">
    <property type="entry name" value="Metallo-hydrolase/oxidoreductase"/>
    <property type="match status" value="1"/>
</dbReference>
<proteinExistence type="predicted"/>
<keyword evidence="3" id="KW-1185">Reference proteome</keyword>
<protein>
    <submittedName>
        <fullName evidence="2">MBL fold hydrolase</fullName>
    </submittedName>
</protein>
<sequence length="219" mass="23752">MTSTGAVLLDTSVDGLKVTPSARLPYQADVVVRSFVLDRPHGTVIVYNSPGITAAATAIEALRPTRLLINHAHEAMYGPPGLDVPVLVHERDRAETARALPVAQIVDGRQWIDDDLEAIPTPGHTAGTTCYRWTHDGRRVLFTGDAVWIEHGAWKAVVLDPGLRDDYVASLELIRGLDVDVLVPWGTTDDGPPLALTDRADFRSRIDAIIGRVRAGGTR</sequence>
<evidence type="ECO:0000259" key="1">
    <source>
        <dbReference type="SMART" id="SM00849"/>
    </source>
</evidence>
<dbReference type="InterPro" id="IPR001279">
    <property type="entry name" value="Metallo-B-lactamas"/>
</dbReference>
<dbReference type="PANTHER" id="PTHR42773">
    <property type="entry name" value="METALLO-BETA-LACTAMASE-RELATED"/>
    <property type="match status" value="1"/>
</dbReference>
<dbReference type="PANTHER" id="PTHR42773:SF1">
    <property type="entry name" value="METALLO-BETA-LACTAMASE FAMILY PROTEIN"/>
    <property type="match status" value="1"/>
</dbReference>